<evidence type="ECO:0000313" key="1">
    <source>
        <dbReference type="EMBL" id="EFC52768.1"/>
    </source>
</evidence>
<accession>A0A9W5IS45</accession>
<dbReference type="AlphaFoldDB" id="A0A9W5IS45"/>
<organism evidence="1 2">
    <name type="scientific">Neisseria subflava NJ9703</name>
    <dbReference type="NCBI Taxonomy" id="546268"/>
    <lineage>
        <taxon>Bacteria</taxon>
        <taxon>Pseudomonadati</taxon>
        <taxon>Pseudomonadota</taxon>
        <taxon>Betaproteobacteria</taxon>
        <taxon>Neisseriales</taxon>
        <taxon>Neisseriaceae</taxon>
        <taxon>Neisseria</taxon>
    </lineage>
</organism>
<evidence type="ECO:0000313" key="2">
    <source>
        <dbReference type="Proteomes" id="UP000004621"/>
    </source>
</evidence>
<dbReference type="Proteomes" id="UP000004621">
    <property type="component" value="Unassembled WGS sequence"/>
</dbReference>
<sequence length="46" mass="5322">MPVLCNQTGRLKNQKQVLQCETCFFFSDGLFTTIHSLKLWKLMCGI</sequence>
<proteinExistence type="predicted"/>
<protein>
    <submittedName>
        <fullName evidence="1">Uncharacterized protein</fullName>
    </submittedName>
</protein>
<reference evidence="1 2" key="1">
    <citation type="submission" date="2010-01" db="EMBL/GenBank/DDBJ databases">
        <authorList>
            <person name="Weinstock G."/>
            <person name="Sodergren E."/>
            <person name="Clifton S."/>
            <person name="Fulton L."/>
            <person name="Fulton B."/>
            <person name="Courtney L."/>
            <person name="Fronick C."/>
            <person name="Harrison M."/>
            <person name="Strong C."/>
            <person name="Farmer C."/>
            <person name="Delahaunty K."/>
            <person name="Markovic C."/>
            <person name="Hall O."/>
            <person name="Minx P."/>
            <person name="Tomlinson C."/>
            <person name="Mitreva M."/>
            <person name="Nelson J."/>
            <person name="Hou S."/>
            <person name="Wollam A."/>
            <person name="Pepin K.H."/>
            <person name="Johnson M."/>
            <person name="Bhonagiri V."/>
            <person name="Nash W.E."/>
            <person name="Warren W."/>
            <person name="Chinwalla A."/>
            <person name="Mardis E.R."/>
            <person name="Wilson R.K."/>
        </authorList>
    </citation>
    <scope>NUCLEOTIDE SEQUENCE [LARGE SCALE GENOMIC DNA]</scope>
    <source>
        <strain evidence="1 2">NJ9703</strain>
    </source>
</reference>
<gene>
    <name evidence="1" type="ORF">NEISUBOT_03604</name>
</gene>
<name>A0A9W5IS45_NEISU</name>
<comment type="caution">
    <text evidence="1">The sequence shown here is derived from an EMBL/GenBank/DDBJ whole genome shotgun (WGS) entry which is preliminary data.</text>
</comment>
<dbReference type="EMBL" id="ACEO02000002">
    <property type="protein sequence ID" value="EFC52768.1"/>
    <property type="molecule type" value="Genomic_DNA"/>
</dbReference>